<dbReference type="CDD" id="cd05233">
    <property type="entry name" value="SDR_c"/>
    <property type="match status" value="1"/>
</dbReference>
<dbReference type="InterPro" id="IPR002347">
    <property type="entry name" value="SDR_fam"/>
</dbReference>
<dbReference type="AlphaFoldDB" id="A0A3N0CGC8"/>
<proteinExistence type="inferred from homology"/>
<dbReference type="Pfam" id="PF13561">
    <property type="entry name" value="adh_short_C2"/>
    <property type="match status" value="1"/>
</dbReference>
<dbReference type="GO" id="GO:0016616">
    <property type="term" value="F:oxidoreductase activity, acting on the CH-OH group of donors, NAD or NADP as acceptor"/>
    <property type="evidence" value="ECO:0007669"/>
    <property type="project" value="TreeGrafter"/>
</dbReference>
<reference evidence="3 4" key="1">
    <citation type="submission" date="2018-11" db="EMBL/GenBank/DDBJ databases">
        <authorList>
            <person name="Li F."/>
        </authorList>
    </citation>
    <scope>NUCLEOTIDE SEQUENCE [LARGE SCALE GENOMIC DNA]</scope>
    <source>
        <strain evidence="3 4">Gsoil 097</strain>
    </source>
</reference>
<evidence type="ECO:0000313" key="4">
    <source>
        <dbReference type="Proteomes" id="UP000267128"/>
    </source>
</evidence>
<dbReference type="InterPro" id="IPR020904">
    <property type="entry name" value="Sc_DH/Rdtase_CS"/>
</dbReference>
<comment type="caution">
    <text evidence="3">The sequence shown here is derived from an EMBL/GenBank/DDBJ whole genome shotgun (WGS) entry which is preliminary data.</text>
</comment>
<dbReference type="PROSITE" id="PS00061">
    <property type="entry name" value="ADH_SHORT"/>
    <property type="match status" value="1"/>
</dbReference>
<dbReference type="OrthoDB" id="9808187at2"/>
<comment type="similarity">
    <text evidence="1">Belongs to the short-chain dehydrogenases/reductases (SDR) family.</text>
</comment>
<sequence length="243" mass="25011">MSAEVALVTGGSRGIGRAVVAEAARRGYTVVFSHRGRADDVAATVAAAEAARAGSRVVGVVASMEDRADLDRLAEAARAEGEVHLLITCAGFLVNTPLADVTDEHWWASLDVHVTAPMLLARALAPDLARVNGAIVNVSSDGGVAGSVHGTPYGTSKAATIGLGHTLARELAPHVRVNTLAPGPIATDMWAAVPESSRRAVEDATPLGRVGTPEEIARAALDLGSWTYVTGQTLVVNGGRVMK</sequence>
<name>A0A3N0CGC8_9ACTN</name>
<dbReference type="InterPro" id="IPR036291">
    <property type="entry name" value="NAD(P)-bd_dom_sf"/>
</dbReference>
<dbReference type="Proteomes" id="UP000267128">
    <property type="component" value="Unassembled WGS sequence"/>
</dbReference>
<dbReference type="Gene3D" id="3.40.50.720">
    <property type="entry name" value="NAD(P)-binding Rossmann-like Domain"/>
    <property type="match status" value="1"/>
</dbReference>
<dbReference type="PANTHER" id="PTHR42760:SF133">
    <property type="entry name" value="3-OXOACYL-[ACYL-CARRIER-PROTEIN] REDUCTASE"/>
    <property type="match status" value="1"/>
</dbReference>
<dbReference type="PRINTS" id="PR00080">
    <property type="entry name" value="SDRFAMILY"/>
</dbReference>
<keyword evidence="2" id="KW-0560">Oxidoreductase</keyword>
<organism evidence="3 4">
    <name type="scientific">Nocardioides marmoriginsengisoli</name>
    <dbReference type="NCBI Taxonomy" id="661483"/>
    <lineage>
        <taxon>Bacteria</taxon>
        <taxon>Bacillati</taxon>
        <taxon>Actinomycetota</taxon>
        <taxon>Actinomycetes</taxon>
        <taxon>Propionibacteriales</taxon>
        <taxon>Nocardioidaceae</taxon>
        <taxon>Nocardioides</taxon>
    </lineage>
</organism>
<evidence type="ECO:0000256" key="1">
    <source>
        <dbReference type="ARBA" id="ARBA00006484"/>
    </source>
</evidence>
<dbReference type="PANTHER" id="PTHR42760">
    <property type="entry name" value="SHORT-CHAIN DEHYDROGENASES/REDUCTASES FAMILY MEMBER"/>
    <property type="match status" value="1"/>
</dbReference>
<dbReference type="RefSeq" id="WP_123227791.1">
    <property type="nucleotide sequence ID" value="NZ_RJSE01000007.1"/>
</dbReference>
<dbReference type="SUPFAM" id="SSF51735">
    <property type="entry name" value="NAD(P)-binding Rossmann-fold domains"/>
    <property type="match status" value="1"/>
</dbReference>
<protein>
    <submittedName>
        <fullName evidence="3">SDR family oxidoreductase</fullName>
    </submittedName>
</protein>
<dbReference type="FunFam" id="3.40.50.720:FF:000084">
    <property type="entry name" value="Short-chain dehydrogenase reductase"/>
    <property type="match status" value="1"/>
</dbReference>
<dbReference type="EMBL" id="RJSE01000007">
    <property type="protein sequence ID" value="RNL62495.1"/>
    <property type="molecule type" value="Genomic_DNA"/>
</dbReference>
<evidence type="ECO:0000256" key="2">
    <source>
        <dbReference type="ARBA" id="ARBA00023002"/>
    </source>
</evidence>
<gene>
    <name evidence="3" type="ORF">EFK50_12040</name>
</gene>
<evidence type="ECO:0000313" key="3">
    <source>
        <dbReference type="EMBL" id="RNL62495.1"/>
    </source>
</evidence>
<dbReference type="PRINTS" id="PR00081">
    <property type="entry name" value="GDHRDH"/>
</dbReference>
<keyword evidence="4" id="KW-1185">Reference proteome</keyword>
<accession>A0A3N0CGC8</accession>